<organism evidence="2">
    <name type="scientific">viral metagenome</name>
    <dbReference type="NCBI Taxonomy" id="1070528"/>
    <lineage>
        <taxon>unclassified sequences</taxon>
        <taxon>metagenomes</taxon>
        <taxon>organismal metagenomes</taxon>
    </lineage>
</organism>
<evidence type="ECO:0000313" key="2">
    <source>
        <dbReference type="EMBL" id="QHU04251.1"/>
    </source>
</evidence>
<feature type="region of interest" description="Disordered" evidence="1">
    <location>
        <begin position="1"/>
        <end position="41"/>
    </location>
</feature>
<dbReference type="EMBL" id="MN740394">
    <property type="protein sequence ID" value="QHU04251.1"/>
    <property type="molecule type" value="Genomic_DNA"/>
</dbReference>
<sequence>MRTVRNRKSYKNSSKRNKKSLTRKLQKKKHSKKYHLKGGNFGGHCPDPNFSIYNTNMLKLFPYSTFGKVQPNQ</sequence>
<proteinExistence type="predicted"/>
<name>A0A6C0JH22_9ZZZZ</name>
<protein>
    <submittedName>
        <fullName evidence="2">Uncharacterized protein</fullName>
    </submittedName>
</protein>
<reference evidence="2" key="1">
    <citation type="journal article" date="2020" name="Nature">
        <title>Giant virus diversity and host interactions through global metagenomics.</title>
        <authorList>
            <person name="Schulz F."/>
            <person name="Roux S."/>
            <person name="Paez-Espino D."/>
            <person name="Jungbluth S."/>
            <person name="Walsh D.A."/>
            <person name="Denef V.J."/>
            <person name="McMahon K.D."/>
            <person name="Konstantinidis K.T."/>
            <person name="Eloe-Fadrosh E.A."/>
            <person name="Kyrpides N.C."/>
            <person name="Woyke T."/>
        </authorList>
    </citation>
    <scope>NUCLEOTIDE SEQUENCE</scope>
    <source>
        <strain evidence="2">GVMAG-M-3300027708-39</strain>
    </source>
</reference>
<accession>A0A6C0JH22</accession>
<feature type="compositionally biased region" description="Basic residues" evidence="1">
    <location>
        <begin position="1"/>
        <end position="36"/>
    </location>
</feature>
<dbReference type="AlphaFoldDB" id="A0A6C0JH22"/>
<evidence type="ECO:0000256" key="1">
    <source>
        <dbReference type="SAM" id="MobiDB-lite"/>
    </source>
</evidence>